<feature type="region of interest" description="Disordered" evidence="1">
    <location>
        <begin position="56"/>
        <end position="100"/>
    </location>
</feature>
<dbReference type="EMBL" id="BMCS01000002">
    <property type="protein sequence ID" value="GGF37473.1"/>
    <property type="molecule type" value="Genomic_DNA"/>
</dbReference>
<evidence type="ECO:0000313" key="3">
    <source>
        <dbReference type="EMBL" id="GGF37473.1"/>
    </source>
</evidence>
<evidence type="ECO:0000256" key="1">
    <source>
        <dbReference type="SAM" id="MobiDB-lite"/>
    </source>
</evidence>
<name>A0ABQ1V474_9NOCA</name>
<keyword evidence="2" id="KW-0812">Transmembrane</keyword>
<keyword evidence="4" id="KW-1185">Reference proteome</keyword>
<evidence type="ECO:0000256" key="2">
    <source>
        <dbReference type="SAM" id="Phobius"/>
    </source>
</evidence>
<organism evidence="3 4">
    <name type="scientific">Williamsia phyllosphaerae</name>
    <dbReference type="NCBI Taxonomy" id="885042"/>
    <lineage>
        <taxon>Bacteria</taxon>
        <taxon>Bacillati</taxon>
        <taxon>Actinomycetota</taxon>
        <taxon>Actinomycetes</taxon>
        <taxon>Mycobacteriales</taxon>
        <taxon>Nocardiaceae</taxon>
        <taxon>Williamsia</taxon>
    </lineage>
</organism>
<comment type="caution">
    <text evidence="3">The sequence shown here is derived from an EMBL/GenBank/DDBJ whole genome shotgun (WGS) entry which is preliminary data.</text>
</comment>
<keyword evidence="2" id="KW-0472">Membrane</keyword>
<reference evidence="4" key="1">
    <citation type="journal article" date="2019" name="Int. J. Syst. Evol. Microbiol.">
        <title>The Global Catalogue of Microorganisms (GCM) 10K type strain sequencing project: providing services to taxonomists for standard genome sequencing and annotation.</title>
        <authorList>
            <consortium name="The Broad Institute Genomics Platform"/>
            <consortium name="The Broad Institute Genome Sequencing Center for Infectious Disease"/>
            <person name="Wu L."/>
            <person name="Ma J."/>
        </authorList>
    </citation>
    <scope>NUCLEOTIDE SEQUENCE [LARGE SCALE GENOMIC DNA]</scope>
    <source>
        <strain evidence="4">CCM 7855</strain>
    </source>
</reference>
<feature type="region of interest" description="Disordered" evidence="1">
    <location>
        <begin position="362"/>
        <end position="385"/>
    </location>
</feature>
<proteinExistence type="predicted"/>
<feature type="transmembrane region" description="Helical" evidence="2">
    <location>
        <begin position="27"/>
        <end position="49"/>
    </location>
</feature>
<protein>
    <submittedName>
        <fullName evidence="3">Uncharacterized protein</fullName>
    </submittedName>
</protein>
<feature type="compositionally biased region" description="Low complexity" evidence="1">
    <location>
        <begin position="56"/>
        <end position="73"/>
    </location>
</feature>
<dbReference type="Proteomes" id="UP000632454">
    <property type="component" value="Unassembled WGS sequence"/>
</dbReference>
<feature type="region of interest" description="Disordered" evidence="1">
    <location>
        <begin position="1"/>
        <end position="23"/>
    </location>
</feature>
<evidence type="ECO:0000313" key="4">
    <source>
        <dbReference type="Proteomes" id="UP000632454"/>
    </source>
</evidence>
<sequence>MYDMASVTDLERDEPADEPTPSRTKRVWTYGLIAVSVIAVAVVIVGLLLPGPEPELTTAPPSSSDVPSSAAAPTENKVVDEPFDPKAPIPGCDTVEVPDTGDGKITSSFTTGEPSYDNPRFPWFTGPKATAMSDALRQLLPAGAELQFATASQSLVFQPITDLGDPDPMGSTNAYGSVTNGDARGSLQVVVQKTSAKVPPCVAGQLDARRVLSDATVVDVHDTWQEINGVRTNRRSAYAYAGDGSWIQAIADDAYGDNKKQNSGKIPLAIDDLVRMVGDPGLRVSTAVPAGTPAPRDECLAYYGGADGPEVTREQAARLDRVLATIDFGDRRPPPLQISGSTNNGLCTTVPAAGSLPRLDISIAGGQSPPAQERPDPTSGERTSLRRLGDGTVISTSRSFYSTAPIDDPGAAQSEMSTTVTVTRPSGNQVAVVSRSSFAPALPPTALEKIALTPGLEL</sequence>
<keyword evidence="2" id="KW-1133">Transmembrane helix</keyword>
<gene>
    <name evidence="3" type="ORF">GCM10007298_36520</name>
</gene>
<accession>A0ABQ1V474</accession>